<dbReference type="CDD" id="cd00773">
    <property type="entry name" value="HisRS-like_core"/>
    <property type="match status" value="1"/>
</dbReference>
<dbReference type="InterPro" id="IPR004154">
    <property type="entry name" value="Anticodon-bd"/>
</dbReference>
<dbReference type="InterPro" id="IPR045864">
    <property type="entry name" value="aa-tRNA-synth_II/BPL/LPL"/>
</dbReference>
<feature type="binding site" evidence="5">
    <location>
        <position position="255"/>
    </location>
    <ligand>
        <name>L-histidine</name>
        <dbReference type="ChEBI" id="CHEBI:57595"/>
    </ligand>
</feature>
<evidence type="ECO:0000256" key="4">
    <source>
        <dbReference type="HAMAP-Rule" id="MF_00127"/>
    </source>
</evidence>
<protein>
    <recommendedName>
        <fullName evidence="4">Histidine--tRNA ligase, chloroplastic</fullName>
        <ecNumber evidence="4">6.1.1.21</ecNumber>
    </recommendedName>
    <alternativeName>
        <fullName evidence="4">Histidyl-tRNA synthetase</fullName>
        <shortName evidence="4">HisRS</shortName>
    </alternativeName>
</protein>
<dbReference type="HAMAP" id="MF_00127">
    <property type="entry name" value="His_tRNA_synth"/>
    <property type="match status" value="1"/>
</dbReference>
<dbReference type="NCBIfam" id="TIGR00442">
    <property type="entry name" value="hisS"/>
    <property type="match status" value="1"/>
</dbReference>
<feature type="binding site" evidence="5">
    <location>
        <begin position="79"/>
        <end position="81"/>
    </location>
    <ligand>
        <name>L-histidine</name>
        <dbReference type="ChEBI" id="CHEBI:57595"/>
    </ligand>
</feature>
<keyword evidence="4 7" id="KW-0436">Ligase</keyword>
<evidence type="ECO:0000256" key="5">
    <source>
        <dbReference type="PIRSR" id="PIRSR001549-1"/>
    </source>
</evidence>
<reference evidence="7" key="1">
    <citation type="submission" date="2016-10" db="EMBL/GenBank/DDBJ databases">
        <title>Chloroplast genomes as a tool to resolve red algal phylogenies: a case study in the Nemaliales.</title>
        <authorList>
            <person name="Costa J.F."/>
            <person name="Lin S.M."/>
            <person name="Macaya E.C."/>
            <person name="Fernandez-Garcia C."/>
            <person name="Verbruggen H."/>
        </authorList>
    </citation>
    <scope>NUCLEOTIDE SEQUENCE</scope>
    <source>
        <strain evidence="7">J.0256</strain>
    </source>
</reference>
<accession>A0A1G4NW80</accession>
<dbReference type="EC" id="6.1.1.21" evidence="4"/>
<comment type="subcellular location">
    <subcellularLocation>
        <location evidence="4">Plastid</location>
        <location evidence="4">Chloroplast</location>
    </subcellularLocation>
</comment>
<dbReference type="PANTHER" id="PTHR43707">
    <property type="entry name" value="HISTIDYL-TRNA SYNTHETASE"/>
    <property type="match status" value="1"/>
</dbReference>
<dbReference type="InterPro" id="IPR006195">
    <property type="entry name" value="aa-tRNA-synth_II"/>
</dbReference>
<sequence>MQSIRGMHDILPDEISYWQHIYNMALKILNTANYKEIRTPIVESTSLFLRSIGQDTDIVNKEMYTFLDQGKRHLTLRPEGTASIARAIIQHKLCEPTTIQRVWYLGPMFRYERPQQGRQRQFHQLGLECYGSINPIVDAEIIYLAQTILHALECTDFTIEINSIGTLENREEYKIRLRHYLEKYKNDLDNESQSKLYTNPLRILDSKEPKIHEILYYAPNLADCLDPKSMIHFQSLQEYLKSLNIKFKINRQLVRGLDYYNDTVFEINTNLLGTQGTICGGGRYDSLTEQLGGKRIPAVGWGIGIERLLLLIKDKIELKNNKLCIYIATQNSCYLQYSLQIIPIIQQYGLKYELDLSGSVLKKQLQKALKKQAMLCLIIGEEEVKNSSITLKWLTKYDQYTYTISDFINLVPNIYAEYLNFNPVKPHHINVGSY</sequence>
<dbReference type="Gene3D" id="3.30.930.10">
    <property type="entry name" value="Bira Bifunctional Protein, Domain 2"/>
    <property type="match status" value="1"/>
</dbReference>
<keyword evidence="2 4" id="KW-0547">Nucleotide-binding</keyword>
<evidence type="ECO:0000313" key="7">
    <source>
        <dbReference type="EMBL" id="SCW22874.1"/>
    </source>
</evidence>
<name>A0A1G4NW80_9FLOR</name>
<keyword evidence="4" id="KW-0030">Aminoacyl-tRNA synthetase</keyword>
<dbReference type="GO" id="GO:0006427">
    <property type="term" value="P:histidyl-tRNA aminoacylation"/>
    <property type="evidence" value="ECO:0007669"/>
    <property type="project" value="UniProtKB-UniRule"/>
</dbReference>
<dbReference type="Gene3D" id="3.40.50.800">
    <property type="entry name" value="Anticodon-binding domain"/>
    <property type="match status" value="1"/>
</dbReference>
<feature type="binding site" evidence="5">
    <location>
        <position position="128"/>
    </location>
    <ligand>
        <name>L-histidine</name>
        <dbReference type="ChEBI" id="CHEBI:57595"/>
    </ligand>
</feature>
<dbReference type="GO" id="GO:0009507">
    <property type="term" value="C:chloroplast"/>
    <property type="evidence" value="ECO:0007669"/>
    <property type="project" value="UniProtKB-SubCell"/>
</dbReference>
<keyword evidence="4" id="KW-0067">ATP-binding</keyword>
<dbReference type="InterPro" id="IPR036621">
    <property type="entry name" value="Anticodon-bd_dom_sf"/>
</dbReference>
<dbReference type="InterPro" id="IPR041715">
    <property type="entry name" value="HisRS-like_core"/>
</dbReference>
<dbReference type="SUPFAM" id="SSF52954">
    <property type="entry name" value="Class II aaRS ABD-related"/>
    <property type="match status" value="1"/>
</dbReference>
<proteinExistence type="inferred from homology"/>
<dbReference type="AlphaFoldDB" id="A0A1G4NW80"/>
<dbReference type="RefSeq" id="YP_009314620.1">
    <property type="nucleotide sequence ID" value="NC_031662.1"/>
</dbReference>
<dbReference type="PANTHER" id="PTHR43707:SF1">
    <property type="entry name" value="HISTIDINE--TRNA LIGASE, MITOCHONDRIAL-RELATED"/>
    <property type="match status" value="1"/>
</dbReference>
<comment type="similarity">
    <text evidence="1 4">Belongs to the class-II aminoacyl-tRNA synthetase family.</text>
</comment>
<dbReference type="GO" id="GO:0005524">
    <property type="term" value="F:ATP binding"/>
    <property type="evidence" value="ECO:0007669"/>
    <property type="project" value="UniProtKB-UniRule"/>
</dbReference>
<comment type="catalytic activity">
    <reaction evidence="3 4">
        <text>tRNA(His) + L-histidine + ATP = L-histidyl-tRNA(His) + AMP + diphosphate + H(+)</text>
        <dbReference type="Rhea" id="RHEA:17313"/>
        <dbReference type="Rhea" id="RHEA-COMP:9665"/>
        <dbReference type="Rhea" id="RHEA-COMP:9689"/>
        <dbReference type="ChEBI" id="CHEBI:15378"/>
        <dbReference type="ChEBI" id="CHEBI:30616"/>
        <dbReference type="ChEBI" id="CHEBI:33019"/>
        <dbReference type="ChEBI" id="CHEBI:57595"/>
        <dbReference type="ChEBI" id="CHEBI:78442"/>
        <dbReference type="ChEBI" id="CHEBI:78527"/>
        <dbReference type="ChEBI" id="CHEBI:456215"/>
        <dbReference type="EC" id="6.1.1.21"/>
    </reaction>
</comment>
<geneLocation type="chloroplast" evidence="7"/>
<keyword evidence="7" id="KW-0150">Chloroplast</keyword>
<feature type="domain" description="Aminoacyl-transfer RNA synthetases class-II family profile" evidence="6">
    <location>
        <begin position="1"/>
        <end position="343"/>
    </location>
</feature>
<feature type="binding site" evidence="5">
    <location>
        <position position="124"/>
    </location>
    <ligand>
        <name>L-histidine</name>
        <dbReference type="ChEBI" id="CHEBI:57595"/>
    </ligand>
</feature>
<dbReference type="GO" id="GO:0004821">
    <property type="term" value="F:histidine-tRNA ligase activity"/>
    <property type="evidence" value="ECO:0007669"/>
    <property type="project" value="UniProtKB-UniRule"/>
</dbReference>
<evidence type="ECO:0000256" key="2">
    <source>
        <dbReference type="ARBA" id="ARBA00022741"/>
    </source>
</evidence>
<feature type="binding site" evidence="5">
    <location>
        <begin position="259"/>
        <end position="260"/>
    </location>
    <ligand>
        <name>L-histidine</name>
        <dbReference type="ChEBI" id="CHEBI:57595"/>
    </ligand>
</feature>
<reference evidence="7" key="2">
    <citation type="submission" date="2016-10" db="EMBL/GenBank/DDBJ databases">
        <authorList>
            <person name="de Groot N.N."/>
        </authorList>
    </citation>
    <scope>NUCLEOTIDE SEQUENCE</scope>
    <source>
        <strain evidence="7">J.0256</strain>
    </source>
</reference>
<dbReference type="SUPFAM" id="SSF55681">
    <property type="entry name" value="Class II aaRS and biotin synthetases"/>
    <property type="match status" value="1"/>
</dbReference>
<evidence type="ECO:0000256" key="3">
    <source>
        <dbReference type="ARBA" id="ARBA00047639"/>
    </source>
</evidence>
<keyword evidence="4" id="KW-0648">Protein biosynthesis</keyword>
<gene>
    <name evidence="7" type="primary">syh</name>
    <name evidence="4" type="synonym">hisS</name>
    <name evidence="7" type="ORF">J0256_232</name>
</gene>
<organism evidence="7">
    <name type="scientific">Liagoropsis maxima</name>
    <dbReference type="NCBI Taxonomy" id="1653392"/>
    <lineage>
        <taxon>Eukaryota</taxon>
        <taxon>Rhodophyta</taxon>
        <taxon>Florideophyceae</taxon>
        <taxon>Nemaliophycidae</taxon>
        <taxon>Nemaliales</taxon>
        <taxon>Liagoraceae</taxon>
        <taxon>Liagoropsis</taxon>
    </lineage>
</organism>
<dbReference type="PROSITE" id="PS50862">
    <property type="entry name" value="AA_TRNA_LIGASE_II"/>
    <property type="match status" value="1"/>
</dbReference>
<evidence type="ECO:0000259" key="6">
    <source>
        <dbReference type="PROSITE" id="PS50862"/>
    </source>
</evidence>
<feature type="binding site" evidence="5">
    <location>
        <position position="110"/>
    </location>
    <ligand>
        <name>L-histidine</name>
        <dbReference type="ChEBI" id="CHEBI:57595"/>
    </ligand>
</feature>
<keyword evidence="7" id="KW-0934">Plastid</keyword>
<evidence type="ECO:0000256" key="1">
    <source>
        <dbReference type="ARBA" id="ARBA00008226"/>
    </source>
</evidence>
<dbReference type="Pfam" id="PF13393">
    <property type="entry name" value="tRNA-synt_His"/>
    <property type="match status" value="1"/>
</dbReference>
<dbReference type="PIRSF" id="PIRSF001549">
    <property type="entry name" value="His-tRNA_synth"/>
    <property type="match status" value="1"/>
</dbReference>
<dbReference type="GeneID" id="30000945"/>
<dbReference type="EMBL" id="LT622870">
    <property type="protein sequence ID" value="SCW22874.1"/>
    <property type="molecule type" value="Genomic_DNA"/>
</dbReference>
<dbReference type="Pfam" id="PF03129">
    <property type="entry name" value="HGTP_anticodon"/>
    <property type="match status" value="1"/>
</dbReference>
<dbReference type="InterPro" id="IPR015807">
    <property type="entry name" value="His-tRNA-ligase"/>
</dbReference>
<dbReference type="InterPro" id="IPR004516">
    <property type="entry name" value="HisRS/HisZ"/>
</dbReference>